<comment type="caution">
    <text evidence="2">The sequence shown here is derived from an EMBL/GenBank/DDBJ whole genome shotgun (WGS) entry which is preliminary data.</text>
</comment>
<protein>
    <recommendedName>
        <fullName evidence="1">Reverse transcriptase zinc-binding domain-containing protein</fullName>
    </recommendedName>
</protein>
<dbReference type="Proteomes" id="UP000615446">
    <property type="component" value="Unassembled WGS sequence"/>
</dbReference>
<name>A0A2Z6RRI4_9GLOM</name>
<sequence length="197" mass="23554">MIKDIKETQYIEQFLKLNRNRYFTSPSNLESFDWSLTFRYIKDKFDETSVFDFRFNFFKIKLHAKKLPTQDNLCKRSPSVYTSSWRCALCNTDLETYQHLWSYSAMQNTRAEIVHNSKLIILFIQDKVNIDHNDIFTNIDNLDCWNSSNIEILCLVKGIIPKSFSKFLKELKIPEQNIYKIMKEVIDTLVLQFKHLI</sequence>
<evidence type="ECO:0000313" key="4">
    <source>
        <dbReference type="Proteomes" id="UP000247702"/>
    </source>
</evidence>
<dbReference type="EMBL" id="BEXD01003323">
    <property type="protein sequence ID" value="GBC00835.1"/>
    <property type="molecule type" value="Genomic_DNA"/>
</dbReference>
<dbReference type="AlphaFoldDB" id="A0A2Z6RRI4"/>
<dbReference type="InterPro" id="IPR026960">
    <property type="entry name" value="RVT-Znf"/>
</dbReference>
<evidence type="ECO:0000259" key="1">
    <source>
        <dbReference type="Pfam" id="PF13966"/>
    </source>
</evidence>
<keyword evidence="4" id="KW-1185">Reference proteome</keyword>
<dbReference type="EMBL" id="BLAL01000062">
    <property type="protein sequence ID" value="GES82821.1"/>
    <property type="molecule type" value="Genomic_DNA"/>
</dbReference>
<organism evidence="2 4">
    <name type="scientific">Rhizophagus clarus</name>
    <dbReference type="NCBI Taxonomy" id="94130"/>
    <lineage>
        <taxon>Eukaryota</taxon>
        <taxon>Fungi</taxon>
        <taxon>Fungi incertae sedis</taxon>
        <taxon>Mucoromycota</taxon>
        <taxon>Glomeromycotina</taxon>
        <taxon>Glomeromycetes</taxon>
        <taxon>Glomerales</taxon>
        <taxon>Glomeraceae</taxon>
        <taxon>Rhizophagus</taxon>
    </lineage>
</organism>
<feature type="domain" description="Reverse transcriptase zinc-binding" evidence="1">
    <location>
        <begin position="52"/>
        <end position="104"/>
    </location>
</feature>
<dbReference type="Proteomes" id="UP000247702">
    <property type="component" value="Unassembled WGS sequence"/>
</dbReference>
<dbReference type="OrthoDB" id="2348726at2759"/>
<evidence type="ECO:0000313" key="2">
    <source>
        <dbReference type="EMBL" id="GBC00835.1"/>
    </source>
</evidence>
<gene>
    <name evidence="3" type="ORF">RCL2_001000500</name>
    <name evidence="2" type="ORF">RclHR1_03990012</name>
</gene>
<dbReference type="Pfam" id="PF13966">
    <property type="entry name" value="zf-RVT"/>
    <property type="match status" value="1"/>
</dbReference>
<proteinExistence type="predicted"/>
<reference evidence="2 4" key="1">
    <citation type="submission" date="2017-11" db="EMBL/GenBank/DDBJ databases">
        <title>The genome of Rhizophagus clarus HR1 reveals common genetic basis of auxotrophy among arbuscular mycorrhizal fungi.</title>
        <authorList>
            <person name="Kobayashi Y."/>
        </authorList>
    </citation>
    <scope>NUCLEOTIDE SEQUENCE [LARGE SCALE GENOMIC DNA]</scope>
    <source>
        <strain evidence="2 4">HR1</strain>
    </source>
</reference>
<evidence type="ECO:0000313" key="3">
    <source>
        <dbReference type="EMBL" id="GES82821.1"/>
    </source>
</evidence>
<accession>A0A2Z6RRI4</accession>
<reference evidence="3" key="2">
    <citation type="submission" date="2019-10" db="EMBL/GenBank/DDBJ databases">
        <title>Conservation and host-specific expression of non-tandemly repeated heterogenous ribosome RNA gene in arbuscular mycorrhizal fungi.</title>
        <authorList>
            <person name="Maeda T."/>
            <person name="Kobayashi Y."/>
            <person name="Nakagawa T."/>
            <person name="Ezawa T."/>
            <person name="Yamaguchi K."/>
            <person name="Bino T."/>
            <person name="Nishimoto Y."/>
            <person name="Shigenobu S."/>
            <person name="Kawaguchi M."/>
        </authorList>
    </citation>
    <scope>NUCLEOTIDE SEQUENCE</scope>
    <source>
        <strain evidence="3">HR1</strain>
    </source>
</reference>